<evidence type="ECO:0000256" key="2">
    <source>
        <dbReference type="ARBA" id="ARBA00022857"/>
    </source>
</evidence>
<dbReference type="PANTHER" id="PTHR10366">
    <property type="entry name" value="NAD DEPENDENT EPIMERASE/DEHYDRATASE"/>
    <property type="match status" value="1"/>
</dbReference>
<comment type="similarity">
    <text evidence="1 6">Belongs to the universal ribosomal protein uL24 family.</text>
</comment>
<dbReference type="InterPro" id="IPR008991">
    <property type="entry name" value="Translation_prot_SH3-like_sf"/>
</dbReference>
<dbReference type="CDD" id="cd08958">
    <property type="entry name" value="FR_SDR_e"/>
    <property type="match status" value="1"/>
</dbReference>
<dbReference type="Gene3D" id="2.30.30.30">
    <property type="match status" value="1"/>
</dbReference>
<dbReference type="SMART" id="SM00739">
    <property type="entry name" value="KOW"/>
    <property type="match status" value="1"/>
</dbReference>
<dbReference type="InterPro" id="IPR036291">
    <property type="entry name" value="NAD(P)-bd_dom_sf"/>
</dbReference>
<dbReference type="InterPro" id="IPR041988">
    <property type="entry name" value="Ribosomal_uL24_KOW"/>
</dbReference>
<gene>
    <name evidence="8" type="ORF">VitviT2T_029742</name>
</gene>
<sequence>MAAMAALQSSFTSLSLSSNSFLGQPFSPLLYPSLAKSTEKPCPIVMRLKRWERKECKPNSLPVLHKMHVKVGDTVKIISGREKGRTGEISKIFRHNSTVVVKDINLKTKHVKGRGEDEPGQIIKIEAPIHSSNVMLYSKEQNVASRLTTPASSINVKHLSYCLFVCFHLVADASLLQTYREDQENKGMENGPERKVEGKREEKMRFCVTGATGYIGSWLVNTLLQRGYMVHATLRDPEKAAHLLPSWSSCDRLRLFKADLLNEGSFDEAVKGCNGVYHVAASMEFNVMATENIEAYVQSNIIDPAIKGTLNLLKACLKSKTVERVVFTSSISTITAKDSLGRWRAVVDESCQTPIDHVWKTRVGGWVYVLSKLLTEEAAFQFAKENGIDLVSVITTTVGGPFITSSVPSSIRVLLSPITGEPEFFSILSAVNSRMGSLALVHIEDICNAHIFLMEQAKAEGRYICGVQSYQMSELINHLAKVYPCSNIQRLVEEECGSAPSEICSKKLNDLGFNYKYGLEDIIQQTINCCLDHGFLPQIRR</sequence>
<dbReference type="Pfam" id="PF00467">
    <property type="entry name" value="KOW"/>
    <property type="match status" value="1"/>
</dbReference>
<evidence type="ECO:0000256" key="6">
    <source>
        <dbReference type="RuleBase" id="RU003477"/>
    </source>
</evidence>
<keyword evidence="5 6" id="KW-0687">Ribonucleoprotein</keyword>
<keyword evidence="4" id="KW-0560">Oxidoreductase</keyword>
<keyword evidence="3 6" id="KW-0689">Ribosomal protein</keyword>
<dbReference type="SUPFAM" id="SSF50104">
    <property type="entry name" value="Translation proteins SH3-like domain"/>
    <property type="match status" value="1"/>
</dbReference>
<dbReference type="NCBIfam" id="TIGR01079">
    <property type="entry name" value="rplX_bact"/>
    <property type="match status" value="1"/>
</dbReference>
<evidence type="ECO:0000259" key="7">
    <source>
        <dbReference type="SMART" id="SM00739"/>
    </source>
</evidence>
<dbReference type="CDD" id="cd06089">
    <property type="entry name" value="KOW_RPL26"/>
    <property type="match status" value="1"/>
</dbReference>
<dbReference type="PROSITE" id="PS01108">
    <property type="entry name" value="RIBOSOMAL_L24"/>
    <property type="match status" value="1"/>
</dbReference>
<evidence type="ECO:0000256" key="3">
    <source>
        <dbReference type="ARBA" id="ARBA00022980"/>
    </source>
</evidence>
<dbReference type="InterPro" id="IPR014722">
    <property type="entry name" value="Rib_uL2_dom2"/>
</dbReference>
<evidence type="ECO:0000256" key="4">
    <source>
        <dbReference type="ARBA" id="ARBA00023002"/>
    </source>
</evidence>
<evidence type="ECO:0000256" key="1">
    <source>
        <dbReference type="ARBA" id="ARBA00010618"/>
    </source>
</evidence>
<dbReference type="Proteomes" id="UP001227230">
    <property type="component" value="Chromosome 19"/>
</dbReference>
<feature type="domain" description="KOW" evidence="7">
    <location>
        <begin position="68"/>
        <end position="95"/>
    </location>
</feature>
<accession>A0ABY9DXA3</accession>
<dbReference type="Gene3D" id="3.40.50.720">
    <property type="entry name" value="NAD(P)-binding Rossmann-like Domain"/>
    <property type="match status" value="1"/>
</dbReference>
<organism evidence="8 9">
    <name type="scientific">Vitis vinifera</name>
    <name type="common">Grape</name>
    <dbReference type="NCBI Taxonomy" id="29760"/>
    <lineage>
        <taxon>Eukaryota</taxon>
        <taxon>Viridiplantae</taxon>
        <taxon>Streptophyta</taxon>
        <taxon>Embryophyta</taxon>
        <taxon>Tracheophyta</taxon>
        <taxon>Spermatophyta</taxon>
        <taxon>Magnoliopsida</taxon>
        <taxon>eudicotyledons</taxon>
        <taxon>Gunneridae</taxon>
        <taxon>Pentapetalae</taxon>
        <taxon>rosids</taxon>
        <taxon>Vitales</taxon>
        <taxon>Vitaceae</taxon>
        <taxon>Viteae</taxon>
        <taxon>Vitis</taxon>
    </lineage>
</organism>
<dbReference type="PANTHER" id="PTHR10366:SF628">
    <property type="entry name" value="NAD(P)-BINDING ROSSMANN-FOLD SUPERFAMILY PROTEIN"/>
    <property type="match status" value="1"/>
</dbReference>
<reference evidence="8 9" key="1">
    <citation type="journal article" date="2023" name="Hortic Res">
        <title>The complete reference genome for grapevine (Vitis vinifera L.) genetics and breeding.</title>
        <authorList>
            <person name="Shi X."/>
            <person name="Cao S."/>
            <person name="Wang X."/>
            <person name="Huang S."/>
            <person name="Wang Y."/>
            <person name="Liu Z."/>
            <person name="Liu W."/>
            <person name="Leng X."/>
            <person name="Peng Y."/>
            <person name="Wang N."/>
            <person name="Wang Y."/>
            <person name="Ma Z."/>
            <person name="Xu X."/>
            <person name="Zhang F."/>
            <person name="Xue H."/>
            <person name="Zhong H."/>
            <person name="Wang Y."/>
            <person name="Zhang K."/>
            <person name="Velt A."/>
            <person name="Avia K."/>
            <person name="Holtgrawe D."/>
            <person name="Grimplet J."/>
            <person name="Matus J.T."/>
            <person name="Ware D."/>
            <person name="Wu X."/>
            <person name="Wang H."/>
            <person name="Liu C."/>
            <person name="Fang Y."/>
            <person name="Rustenholz C."/>
            <person name="Cheng Z."/>
            <person name="Xiao H."/>
            <person name="Zhou Y."/>
        </authorList>
    </citation>
    <scope>NUCLEOTIDE SEQUENCE [LARGE SCALE GENOMIC DNA]</scope>
    <source>
        <strain evidence="9">cv. Pinot noir / PN40024</strain>
        <tissue evidence="8">Leaf</tissue>
    </source>
</reference>
<keyword evidence="2" id="KW-0521">NADP</keyword>
<dbReference type="InterPro" id="IPR050425">
    <property type="entry name" value="NAD(P)_dehydrat-like"/>
</dbReference>
<dbReference type="InterPro" id="IPR003256">
    <property type="entry name" value="Ribosomal_uL24"/>
</dbReference>
<dbReference type="Pfam" id="PF17136">
    <property type="entry name" value="ribosomal_L24"/>
    <property type="match status" value="1"/>
</dbReference>
<dbReference type="InterPro" id="IPR005824">
    <property type="entry name" value="KOW"/>
</dbReference>
<evidence type="ECO:0000313" key="8">
    <source>
        <dbReference type="EMBL" id="WKA12350.1"/>
    </source>
</evidence>
<name>A0ABY9DXA3_VITVI</name>
<dbReference type="SUPFAM" id="SSF51735">
    <property type="entry name" value="NAD(P)-binding Rossmann-fold domains"/>
    <property type="match status" value="1"/>
</dbReference>
<dbReference type="EMBL" id="CP126666">
    <property type="protein sequence ID" value="WKA12350.1"/>
    <property type="molecule type" value="Genomic_DNA"/>
</dbReference>
<dbReference type="InterPro" id="IPR005825">
    <property type="entry name" value="Ribosomal_uL24_CS"/>
</dbReference>
<dbReference type="HAMAP" id="MF_01326_B">
    <property type="entry name" value="Ribosomal_uL24_B"/>
    <property type="match status" value="1"/>
</dbReference>
<keyword evidence="9" id="KW-1185">Reference proteome</keyword>
<protein>
    <recommendedName>
        <fullName evidence="7">KOW domain-containing protein</fullName>
    </recommendedName>
</protein>
<dbReference type="Pfam" id="PF01370">
    <property type="entry name" value="Epimerase"/>
    <property type="match status" value="1"/>
</dbReference>
<evidence type="ECO:0000313" key="9">
    <source>
        <dbReference type="Proteomes" id="UP001227230"/>
    </source>
</evidence>
<dbReference type="InterPro" id="IPR057264">
    <property type="entry name" value="Ribosomal_uL24_C"/>
</dbReference>
<evidence type="ECO:0000256" key="5">
    <source>
        <dbReference type="ARBA" id="ARBA00023274"/>
    </source>
</evidence>
<proteinExistence type="inferred from homology"/>
<dbReference type="InterPro" id="IPR001509">
    <property type="entry name" value="Epimerase_deHydtase"/>
</dbReference>